<evidence type="ECO:0000313" key="2">
    <source>
        <dbReference type="Proteomes" id="UP000242814"/>
    </source>
</evidence>
<reference evidence="1 2" key="1">
    <citation type="submission" date="2016-06" db="EMBL/GenBank/DDBJ databases">
        <authorList>
            <person name="Kjaerup R.B."/>
            <person name="Dalgaard T.S."/>
            <person name="Juul-Madsen H.R."/>
        </authorList>
    </citation>
    <scope>NUCLEOTIDE SEQUENCE [LARGE SCALE GENOMIC DNA]</scope>
    <source>
        <strain evidence="1 2">Pb300</strain>
    </source>
</reference>
<dbReference type="Proteomes" id="UP000242814">
    <property type="component" value="Unassembled WGS sequence"/>
</dbReference>
<dbReference type="AlphaFoldDB" id="A0A1D2JKV7"/>
<comment type="caution">
    <text evidence="1">The sequence shown here is derived from an EMBL/GenBank/DDBJ whole genome shotgun (WGS) entry which is preliminary data.</text>
</comment>
<name>A0A1D2JKV7_PARBR</name>
<organism evidence="1 2">
    <name type="scientific">Paracoccidioides brasiliensis</name>
    <dbReference type="NCBI Taxonomy" id="121759"/>
    <lineage>
        <taxon>Eukaryota</taxon>
        <taxon>Fungi</taxon>
        <taxon>Dikarya</taxon>
        <taxon>Ascomycota</taxon>
        <taxon>Pezizomycotina</taxon>
        <taxon>Eurotiomycetes</taxon>
        <taxon>Eurotiomycetidae</taxon>
        <taxon>Onygenales</taxon>
        <taxon>Ajellomycetaceae</taxon>
        <taxon>Paracoccidioides</taxon>
    </lineage>
</organism>
<gene>
    <name evidence="1" type="ORF">ACO22_01694</name>
</gene>
<sequence>MLKSGLSINRREIEVEIFVFFCVGRQVPDGRNSRYIYCLLVCLSYDRNSGSEAQEAQIDLIRILKDSATHALPAPRNNWRLLGSRAIKRQMRPKTKELLKAECPSTASNPRRVRWLTPGTTGGGERTDAQFSHTGALINLGSGLSPRFQQRLERRKRFDPTWLVAI</sequence>
<proteinExistence type="predicted"/>
<evidence type="ECO:0000313" key="1">
    <source>
        <dbReference type="EMBL" id="ODH40113.1"/>
    </source>
</evidence>
<accession>A0A1D2JKV7</accession>
<dbReference type="EMBL" id="LZYO01000044">
    <property type="protein sequence ID" value="ODH40113.1"/>
    <property type="molecule type" value="Genomic_DNA"/>
</dbReference>
<protein>
    <submittedName>
        <fullName evidence="1">Uncharacterized protein</fullName>
    </submittedName>
</protein>